<feature type="coiled-coil region" evidence="4">
    <location>
        <begin position="430"/>
        <end position="504"/>
    </location>
</feature>
<evidence type="ECO:0000256" key="2">
    <source>
        <dbReference type="ARBA" id="ARBA00023054"/>
    </source>
</evidence>
<keyword evidence="2 4" id="KW-0175">Coiled coil</keyword>
<comment type="subcellular location">
    <subcellularLocation>
        <location evidence="1">Cell projection</location>
        <location evidence="1">Cilium</location>
    </subcellularLocation>
</comment>
<feature type="coiled-coil region" evidence="4">
    <location>
        <begin position="205"/>
        <end position="300"/>
    </location>
</feature>
<evidence type="ECO:0000313" key="7">
    <source>
        <dbReference type="EMBL" id="CAJ1086594.1"/>
    </source>
</evidence>
<dbReference type="GO" id="GO:0005930">
    <property type="term" value="C:axoneme"/>
    <property type="evidence" value="ECO:0007669"/>
    <property type="project" value="TreeGrafter"/>
</dbReference>
<feature type="region of interest" description="Disordered" evidence="5">
    <location>
        <begin position="119"/>
        <end position="202"/>
    </location>
</feature>
<dbReference type="PANTHER" id="PTHR15654">
    <property type="entry name" value="COILED-COIL DOMAIN-CONTAINING PROTEIN 113-RELATED"/>
    <property type="match status" value="1"/>
</dbReference>
<dbReference type="PANTHER" id="PTHR15654:SF1">
    <property type="entry name" value="COILED-COIL DOMAIN-CONTAINING PROTEIN 96"/>
    <property type="match status" value="1"/>
</dbReference>
<feature type="coiled-coil region" evidence="4">
    <location>
        <begin position="347"/>
        <end position="374"/>
    </location>
</feature>
<reference evidence="7" key="1">
    <citation type="submission" date="2023-08" db="EMBL/GenBank/DDBJ databases">
        <authorList>
            <person name="Alioto T."/>
            <person name="Alioto T."/>
            <person name="Gomez Garrido J."/>
        </authorList>
    </citation>
    <scope>NUCLEOTIDE SEQUENCE</scope>
</reference>
<dbReference type="GO" id="GO:0060271">
    <property type="term" value="P:cilium assembly"/>
    <property type="evidence" value="ECO:0007669"/>
    <property type="project" value="TreeGrafter"/>
</dbReference>
<gene>
    <name evidence="7" type="ORF">XNOV1_A032243</name>
</gene>
<evidence type="ECO:0000256" key="5">
    <source>
        <dbReference type="SAM" id="MobiDB-lite"/>
    </source>
</evidence>
<proteinExistence type="predicted"/>
<dbReference type="Pfam" id="PF13870">
    <property type="entry name" value="CCDC113_CCDC96_CC"/>
    <property type="match status" value="1"/>
</dbReference>
<evidence type="ECO:0000256" key="4">
    <source>
        <dbReference type="SAM" id="Coils"/>
    </source>
</evidence>
<dbReference type="AlphaFoldDB" id="A0AAV1HN28"/>
<dbReference type="Proteomes" id="UP001178508">
    <property type="component" value="Chromosome 23"/>
</dbReference>
<dbReference type="InterPro" id="IPR051885">
    <property type="entry name" value="CC_CF"/>
</dbReference>
<evidence type="ECO:0000256" key="1">
    <source>
        <dbReference type="ARBA" id="ARBA00004138"/>
    </source>
</evidence>
<feature type="domain" description="CCDC113/CCDC96 coiled-coil" evidence="6">
    <location>
        <begin position="343"/>
        <end position="508"/>
    </location>
</feature>
<dbReference type="GO" id="GO:0036064">
    <property type="term" value="C:ciliary basal body"/>
    <property type="evidence" value="ECO:0007669"/>
    <property type="project" value="TreeGrafter"/>
</dbReference>
<evidence type="ECO:0000313" key="8">
    <source>
        <dbReference type="Proteomes" id="UP001178508"/>
    </source>
</evidence>
<dbReference type="EMBL" id="OY660886">
    <property type="protein sequence ID" value="CAJ1086594.1"/>
    <property type="molecule type" value="Genomic_DNA"/>
</dbReference>
<feature type="compositionally biased region" description="Acidic residues" evidence="5">
    <location>
        <begin position="186"/>
        <end position="196"/>
    </location>
</feature>
<accession>A0AAV1HN28</accession>
<keyword evidence="8" id="KW-1185">Reference proteome</keyword>
<name>A0AAV1HN28_XYRNO</name>
<sequence>MSEGQGGADWLTGLVSRTTATKQTFTDLGRAQALSTLLFSRLLIFHYICFSSSKMELDAENETNEVTNNIEKADFSNEEISLISPINNGSETIPAEIVAPHHDKEILEIVKATEEALGGEAAEPEENCENLPPDTNQDLDVETDTVREHLGTPEESVVFETNSPENEGPERLHLDTPQQETTCPQGEEDKEEDEEPTPAAPDFGYEENTQLLQELCEQREKAAQRSAQLQVKLVEYFRRTSGDETQVEMEKEDPEQQQKEEYERFMKILMKLKQQINTESETAQLQVEELRVQCQEKLDKVKDIWQAFMALKQDVAVSVLSRRLGKQAAQTKVESILAAEQLHQDELMKLRLKHLNLKTKVDMLEELRDEVQKKAALQIQFEHVQAGRQVQRQQTEKQNEESLKLQQKMNSSLEVLTNIKEKLSWSQLEVQAKKEKLAKVEATLARKRDLLTRIKKSRDSLQRDNQRLKEHRGLLGNMTLLRDFQETVDATDHLEEKLEKLKNRHAEIVSGGKRNCRQLH</sequence>
<keyword evidence="3" id="KW-0966">Cell projection</keyword>
<protein>
    <submittedName>
        <fullName evidence="7">Coiled-coil domain-containing protein 96</fullName>
    </submittedName>
</protein>
<organism evidence="7 8">
    <name type="scientific">Xyrichtys novacula</name>
    <name type="common">Pearly razorfish</name>
    <name type="synonym">Hemipteronotus novacula</name>
    <dbReference type="NCBI Taxonomy" id="13765"/>
    <lineage>
        <taxon>Eukaryota</taxon>
        <taxon>Metazoa</taxon>
        <taxon>Chordata</taxon>
        <taxon>Craniata</taxon>
        <taxon>Vertebrata</taxon>
        <taxon>Euteleostomi</taxon>
        <taxon>Actinopterygii</taxon>
        <taxon>Neopterygii</taxon>
        <taxon>Teleostei</taxon>
        <taxon>Neoteleostei</taxon>
        <taxon>Acanthomorphata</taxon>
        <taxon>Eupercaria</taxon>
        <taxon>Labriformes</taxon>
        <taxon>Labridae</taxon>
        <taxon>Xyrichtys</taxon>
    </lineage>
</organism>
<evidence type="ECO:0000259" key="6">
    <source>
        <dbReference type="Pfam" id="PF13870"/>
    </source>
</evidence>
<dbReference type="InterPro" id="IPR025254">
    <property type="entry name" value="CCDC113/CCDC96_CC"/>
</dbReference>
<evidence type="ECO:0000256" key="3">
    <source>
        <dbReference type="ARBA" id="ARBA00023273"/>
    </source>
</evidence>